<proteinExistence type="inferred from homology"/>
<dbReference type="GO" id="GO:0008124">
    <property type="term" value="F:4-alpha-hydroxytetrahydrobiopterin dehydratase activity"/>
    <property type="evidence" value="ECO:0007669"/>
    <property type="project" value="UniProtKB-UniRule"/>
</dbReference>
<dbReference type="EMBL" id="CP017675">
    <property type="protein sequence ID" value="APB34579.1"/>
    <property type="molecule type" value="Genomic_DNA"/>
</dbReference>
<dbReference type="CDD" id="cd00488">
    <property type="entry name" value="PCD_DCoH"/>
    <property type="match status" value="1"/>
</dbReference>
<comment type="catalytic activity">
    <reaction evidence="1 4">
        <text>(4aS,6R)-4a-hydroxy-L-erythro-5,6,7,8-tetrahydrobiopterin = (6R)-L-erythro-6,7-dihydrobiopterin + H2O</text>
        <dbReference type="Rhea" id="RHEA:11920"/>
        <dbReference type="ChEBI" id="CHEBI:15377"/>
        <dbReference type="ChEBI" id="CHEBI:15642"/>
        <dbReference type="ChEBI" id="CHEBI:43120"/>
        <dbReference type="EC" id="4.2.1.96"/>
    </reaction>
</comment>
<accession>A0A1J0AFA1</accession>
<organism evidence="5 6">
    <name type="scientific">Gloeomargarita lithophora Alchichica-D10</name>
    <dbReference type="NCBI Taxonomy" id="1188229"/>
    <lineage>
        <taxon>Bacteria</taxon>
        <taxon>Bacillati</taxon>
        <taxon>Cyanobacteriota</taxon>
        <taxon>Cyanophyceae</taxon>
        <taxon>Gloeomargaritales</taxon>
        <taxon>Gloeomargaritaceae</taxon>
        <taxon>Gloeomargarita</taxon>
    </lineage>
</organism>
<comment type="similarity">
    <text evidence="2 4">Belongs to the pterin-4-alpha-carbinolamine dehydratase family.</text>
</comment>
<dbReference type="KEGG" id="glt:GlitD10_2247"/>
<evidence type="ECO:0000313" key="5">
    <source>
        <dbReference type="EMBL" id="APB34579.1"/>
    </source>
</evidence>
<dbReference type="STRING" id="1188229.GlitD10_2247"/>
<dbReference type="InterPro" id="IPR036428">
    <property type="entry name" value="PCD_sf"/>
</dbReference>
<reference evidence="5 6" key="1">
    <citation type="submission" date="2016-10" db="EMBL/GenBank/DDBJ databases">
        <title>Description of Gloeomargarita lithophora gen. nov., sp. nov., a thylakoid-bearing basal-branching cyanobacterium with intracellular carbonates, and proposal for Gloeomargaritales ord. nov.</title>
        <authorList>
            <person name="Moreira D."/>
            <person name="Tavera R."/>
            <person name="Benzerara K."/>
            <person name="Skouri-Panet F."/>
            <person name="Couradeau E."/>
            <person name="Gerard E."/>
            <person name="Loussert C."/>
            <person name="Novelo E."/>
            <person name="Zivanovic Y."/>
            <person name="Lopez-Garcia P."/>
        </authorList>
    </citation>
    <scope>NUCLEOTIDE SEQUENCE [LARGE SCALE GENOMIC DNA]</scope>
    <source>
        <strain evidence="5 6">D10</strain>
    </source>
</reference>
<dbReference type="OrthoDB" id="9794987at2"/>
<dbReference type="Pfam" id="PF01329">
    <property type="entry name" value="Pterin_4a"/>
    <property type="match status" value="1"/>
</dbReference>
<evidence type="ECO:0000256" key="2">
    <source>
        <dbReference type="ARBA" id="ARBA00006472"/>
    </source>
</evidence>
<dbReference type="NCBIfam" id="NF002017">
    <property type="entry name" value="PRK00823.1-2"/>
    <property type="match status" value="1"/>
</dbReference>
<sequence>MRWVWWVGLVLGWPGVGLALPPPLLPVPTVDQALAGLPRWQRQGQVLTLTATFPDFVQAMAFVNRLVAPAERLGHHPEIKINYNRVTLVLTTHDAGGLTQLDVDLAQVIQGLLGSP</sequence>
<evidence type="ECO:0000313" key="6">
    <source>
        <dbReference type="Proteomes" id="UP000180235"/>
    </source>
</evidence>
<dbReference type="GO" id="GO:0006729">
    <property type="term" value="P:tetrahydrobiopterin biosynthetic process"/>
    <property type="evidence" value="ECO:0007669"/>
    <property type="project" value="InterPro"/>
</dbReference>
<dbReference type="SUPFAM" id="SSF55248">
    <property type="entry name" value="PCD-like"/>
    <property type="match status" value="1"/>
</dbReference>
<dbReference type="EC" id="4.2.1.96" evidence="4"/>
<dbReference type="RefSeq" id="WP_084111722.1">
    <property type="nucleotide sequence ID" value="NZ_CP017675.1"/>
</dbReference>
<dbReference type="Gene3D" id="3.30.1360.20">
    <property type="entry name" value="Transcriptional coactivator/pterin dehydratase"/>
    <property type="match status" value="1"/>
</dbReference>
<keyword evidence="3 4" id="KW-0456">Lyase</keyword>
<keyword evidence="6" id="KW-1185">Reference proteome</keyword>
<dbReference type="PANTHER" id="PTHR12599">
    <property type="entry name" value="PTERIN-4-ALPHA-CARBINOLAMINE DEHYDRATASE"/>
    <property type="match status" value="1"/>
</dbReference>
<gene>
    <name evidence="5" type="primary">phhB-1</name>
    <name evidence="5" type="ORF">GlitD10_2247</name>
</gene>
<dbReference type="InterPro" id="IPR001533">
    <property type="entry name" value="Pterin_deHydtase"/>
</dbReference>
<evidence type="ECO:0000256" key="1">
    <source>
        <dbReference type="ARBA" id="ARBA00001554"/>
    </source>
</evidence>
<name>A0A1J0AFA1_9CYAN</name>
<dbReference type="Proteomes" id="UP000180235">
    <property type="component" value="Chromosome"/>
</dbReference>
<protein>
    <recommendedName>
        <fullName evidence="4">Putative pterin-4-alpha-carbinolamine dehydratase</fullName>
        <shortName evidence="4">PHS</shortName>
        <ecNumber evidence="4">4.2.1.96</ecNumber>
    </recommendedName>
    <alternativeName>
        <fullName evidence="4">4-alpha-hydroxy-tetrahydropterin dehydratase</fullName>
    </alternativeName>
    <alternativeName>
        <fullName evidence="4">Pterin carbinolamine dehydratase</fullName>
        <shortName evidence="4">PCD</shortName>
    </alternativeName>
</protein>
<evidence type="ECO:0000256" key="3">
    <source>
        <dbReference type="ARBA" id="ARBA00023239"/>
    </source>
</evidence>
<dbReference type="HAMAP" id="MF_00434">
    <property type="entry name" value="Pterin_4_alpha"/>
    <property type="match status" value="1"/>
</dbReference>
<evidence type="ECO:0000256" key="4">
    <source>
        <dbReference type="HAMAP-Rule" id="MF_00434"/>
    </source>
</evidence>
<dbReference type="AlphaFoldDB" id="A0A1J0AFA1"/>
<dbReference type="PANTHER" id="PTHR12599:SF0">
    <property type="entry name" value="PTERIN-4-ALPHA-CARBINOLAMINE DEHYDRATASE"/>
    <property type="match status" value="1"/>
</dbReference>